<evidence type="ECO:0000313" key="1">
    <source>
        <dbReference type="EnsemblPlants" id="PGSC0003DMT400084979"/>
    </source>
</evidence>
<sequence>MWTCRHRAPDTFSWQRRGLRSLLHYHWKTEHSEKEVTKKKRRREELKKKKRGGLVSYLAAVAKKLDSQLEGVATEEKKSEGREIAIFKSPRLAVDRRGPFTTLLDTLILQREKE</sequence>
<proteinExistence type="predicted"/>
<dbReference type="HOGENOM" id="CLU_2125446_0_0_1"/>
<dbReference type="Gramene" id="PGSC0003DMT400084979">
    <property type="protein sequence ID" value="PGSC0003DMT400084979"/>
    <property type="gene ID" value="PGSC0003DMG400034550"/>
</dbReference>
<dbReference type="Proteomes" id="UP000011115">
    <property type="component" value="Unassembled WGS sequence"/>
</dbReference>
<dbReference type="AlphaFoldDB" id="M1D8H8"/>
<name>M1D8H8_SOLTU</name>
<dbReference type="InParanoid" id="M1D8H8"/>
<keyword evidence="2" id="KW-1185">Reference proteome</keyword>
<accession>M1D8H8</accession>
<reference evidence="1" key="2">
    <citation type="submission" date="2015-06" db="UniProtKB">
        <authorList>
            <consortium name="EnsemblPlants"/>
        </authorList>
    </citation>
    <scope>IDENTIFICATION</scope>
    <source>
        <strain evidence="1">DM1-3 516 R44</strain>
    </source>
</reference>
<evidence type="ECO:0000313" key="2">
    <source>
        <dbReference type="Proteomes" id="UP000011115"/>
    </source>
</evidence>
<organism evidence="1 2">
    <name type="scientific">Solanum tuberosum</name>
    <name type="common">Potato</name>
    <dbReference type="NCBI Taxonomy" id="4113"/>
    <lineage>
        <taxon>Eukaryota</taxon>
        <taxon>Viridiplantae</taxon>
        <taxon>Streptophyta</taxon>
        <taxon>Embryophyta</taxon>
        <taxon>Tracheophyta</taxon>
        <taxon>Spermatophyta</taxon>
        <taxon>Magnoliopsida</taxon>
        <taxon>eudicotyledons</taxon>
        <taxon>Gunneridae</taxon>
        <taxon>Pentapetalae</taxon>
        <taxon>asterids</taxon>
        <taxon>lamiids</taxon>
        <taxon>Solanales</taxon>
        <taxon>Solanaceae</taxon>
        <taxon>Solanoideae</taxon>
        <taxon>Solaneae</taxon>
        <taxon>Solanum</taxon>
    </lineage>
</organism>
<dbReference type="EnsemblPlants" id="PGSC0003DMT400084979">
    <property type="protein sequence ID" value="PGSC0003DMT400084979"/>
    <property type="gene ID" value="PGSC0003DMG400034550"/>
</dbReference>
<reference evidence="2" key="1">
    <citation type="journal article" date="2011" name="Nature">
        <title>Genome sequence and analysis of the tuber crop potato.</title>
        <authorList>
            <consortium name="The Potato Genome Sequencing Consortium"/>
        </authorList>
    </citation>
    <scope>NUCLEOTIDE SEQUENCE [LARGE SCALE GENOMIC DNA]</scope>
    <source>
        <strain evidence="2">cv. DM1-3 516 R44</strain>
    </source>
</reference>
<protein>
    <submittedName>
        <fullName evidence="1">Uncharacterized protein</fullName>
    </submittedName>
</protein>
<dbReference type="PaxDb" id="4113-PGSC0003DMT400084979"/>